<organism evidence="2 3">
    <name type="scientific">Orchesella dallaii</name>
    <dbReference type="NCBI Taxonomy" id="48710"/>
    <lineage>
        <taxon>Eukaryota</taxon>
        <taxon>Metazoa</taxon>
        <taxon>Ecdysozoa</taxon>
        <taxon>Arthropoda</taxon>
        <taxon>Hexapoda</taxon>
        <taxon>Collembola</taxon>
        <taxon>Entomobryomorpha</taxon>
        <taxon>Entomobryoidea</taxon>
        <taxon>Orchesellidae</taxon>
        <taxon>Orchesellinae</taxon>
        <taxon>Orchesella</taxon>
    </lineage>
</organism>
<evidence type="ECO:0008006" key="4">
    <source>
        <dbReference type="Google" id="ProtNLM"/>
    </source>
</evidence>
<accession>A0ABP1R2C6</accession>
<evidence type="ECO:0000313" key="2">
    <source>
        <dbReference type="EMBL" id="CAL8114420.1"/>
    </source>
</evidence>
<feature type="region of interest" description="Disordered" evidence="1">
    <location>
        <begin position="294"/>
        <end position="317"/>
    </location>
</feature>
<evidence type="ECO:0000256" key="1">
    <source>
        <dbReference type="SAM" id="MobiDB-lite"/>
    </source>
</evidence>
<protein>
    <recommendedName>
        <fullName evidence="4">C2H2-type domain-containing protein</fullName>
    </recommendedName>
</protein>
<sequence length="317" mass="36776">MGNNHNIHCLFCAALISSPKSLHKKGINLQTEVFITPDIFGSDWDNDDDAFEEERKEPNPTLLQFYGELPNIQENLNIFFILQKILKIPQKTLCKLVEQDELFKSSSFIDVCESCGKSVQSFYETIKQVCKLERRLSKLECELKGKIRESEFCNEEGSPAWRQIRNEILKNVDDDYKIMFEPLGEAATLTEHELPQPQPLHFLPRKESTSKFTNPQSKSTQCKLKRTKYTTVSNPNITQFFRGTQRYFQCRLCPAEACKFIRMREHLKLHEEGTPAIPCDECGWYLPPGSVYAHKGKRHGGSQSRKKSQNWRKIKYS</sequence>
<dbReference type="EMBL" id="CAXLJM020000050">
    <property type="protein sequence ID" value="CAL8114420.1"/>
    <property type="molecule type" value="Genomic_DNA"/>
</dbReference>
<evidence type="ECO:0000313" key="3">
    <source>
        <dbReference type="Proteomes" id="UP001642540"/>
    </source>
</evidence>
<name>A0ABP1R2C6_9HEXA</name>
<comment type="caution">
    <text evidence="2">The sequence shown here is derived from an EMBL/GenBank/DDBJ whole genome shotgun (WGS) entry which is preliminary data.</text>
</comment>
<dbReference type="Proteomes" id="UP001642540">
    <property type="component" value="Unassembled WGS sequence"/>
</dbReference>
<keyword evidence="3" id="KW-1185">Reference proteome</keyword>
<reference evidence="2 3" key="1">
    <citation type="submission" date="2024-08" db="EMBL/GenBank/DDBJ databases">
        <authorList>
            <person name="Cucini C."/>
            <person name="Frati F."/>
        </authorList>
    </citation>
    <scope>NUCLEOTIDE SEQUENCE [LARGE SCALE GENOMIC DNA]</scope>
</reference>
<gene>
    <name evidence="2" type="ORF">ODALV1_LOCUS16455</name>
</gene>
<proteinExistence type="predicted"/>